<evidence type="ECO:0000256" key="6">
    <source>
        <dbReference type="ARBA" id="ARBA00022723"/>
    </source>
</evidence>
<dbReference type="GO" id="GO:0016020">
    <property type="term" value="C:membrane"/>
    <property type="evidence" value="ECO:0007669"/>
    <property type="project" value="UniProtKB-SubCell"/>
</dbReference>
<comment type="cofactor">
    <cofactor evidence="1 12">
        <name>heme</name>
        <dbReference type="ChEBI" id="CHEBI:30413"/>
    </cofactor>
</comment>
<dbReference type="PRINTS" id="PR00385">
    <property type="entry name" value="P450"/>
</dbReference>
<keyword evidence="4 12" id="KW-0349">Heme</keyword>
<keyword evidence="9 12" id="KW-0408">Iron</keyword>
<evidence type="ECO:0000313" key="14">
    <source>
        <dbReference type="EMBL" id="PVH97979.1"/>
    </source>
</evidence>
<dbReference type="InterPro" id="IPR036396">
    <property type="entry name" value="Cyt_P450_sf"/>
</dbReference>
<dbReference type="CDD" id="cd11058">
    <property type="entry name" value="CYP60B-like"/>
    <property type="match status" value="1"/>
</dbReference>
<dbReference type="PANTHER" id="PTHR24305:SF210">
    <property type="entry name" value="CYTOCHROME P450 MONOOXYGENASE ASQL-RELATED"/>
    <property type="match status" value="1"/>
</dbReference>
<keyword evidence="6 12" id="KW-0479">Metal-binding</keyword>
<evidence type="ECO:0000256" key="13">
    <source>
        <dbReference type="RuleBase" id="RU000461"/>
    </source>
</evidence>
<keyword evidence="5" id="KW-0812">Transmembrane</keyword>
<feature type="binding site" description="axial binding residue" evidence="12">
    <location>
        <position position="429"/>
    </location>
    <ligand>
        <name>heme</name>
        <dbReference type="ChEBI" id="CHEBI:30413"/>
    </ligand>
    <ligandPart>
        <name>Fe</name>
        <dbReference type="ChEBI" id="CHEBI:18248"/>
    </ligandPart>
</feature>
<comment type="subcellular location">
    <subcellularLocation>
        <location evidence="2">Membrane</location>
    </subcellularLocation>
</comment>
<dbReference type="OrthoDB" id="1470350at2759"/>
<evidence type="ECO:0000256" key="10">
    <source>
        <dbReference type="ARBA" id="ARBA00023033"/>
    </source>
</evidence>
<dbReference type="InterPro" id="IPR050121">
    <property type="entry name" value="Cytochrome_P450_monoxygenase"/>
</dbReference>
<keyword evidence="8 13" id="KW-0560">Oxidoreductase</keyword>
<dbReference type="AlphaFoldDB" id="A0A2V1DL54"/>
<evidence type="ECO:0000256" key="1">
    <source>
        <dbReference type="ARBA" id="ARBA00001971"/>
    </source>
</evidence>
<keyword evidence="11" id="KW-0472">Membrane</keyword>
<evidence type="ECO:0000256" key="8">
    <source>
        <dbReference type="ARBA" id="ARBA00023002"/>
    </source>
</evidence>
<accession>A0A2V1DL54</accession>
<evidence type="ECO:0000256" key="9">
    <source>
        <dbReference type="ARBA" id="ARBA00023004"/>
    </source>
</evidence>
<dbReference type="InterPro" id="IPR002401">
    <property type="entry name" value="Cyt_P450_E_grp-I"/>
</dbReference>
<protein>
    <submittedName>
        <fullName evidence="14">Putative cytochrome P450</fullName>
    </submittedName>
</protein>
<dbReference type="EMBL" id="KZ805424">
    <property type="protein sequence ID" value="PVH97979.1"/>
    <property type="molecule type" value="Genomic_DNA"/>
</dbReference>
<evidence type="ECO:0000256" key="12">
    <source>
        <dbReference type="PIRSR" id="PIRSR602401-1"/>
    </source>
</evidence>
<evidence type="ECO:0000256" key="7">
    <source>
        <dbReference type="ARBA" id="ARBA00022989"/>
    </source>
</evidence>
<dbReference type="InterPro" id="IPR017972">
    <property type="entry name" value="Cyt_P450_CS"/>
</dbReference>
<dbReference type="PANTHER" id="PTHR24305">
    <property type="entry name" value="CYTOCHROME P450"/>
    <property type="match status" value="1"/>
</dbReference>
<evidence type="ECO:0000256" key="4">
    <source>
        <dbReference type="ARBA" id="ARBA00022617"/>
    </source>
</evidence>
<comment type="similarity">
    <text evidence="3 13">Belongs to the cytochrome P450 family.</text>
</comment>
<evidence type="ECO:0000256" key="3">
    <source>
        <dbReference type="ARBA" id="ARBA00010617"/>
    </source>
</evidence>
<dbReference type="Pfam" id="PF00067">
    <property type="entry name" value="p450"/>
    <property type="match status" value="1"/>
</dbReference>
<dbReference type="Gene3D" id="1.10.630.10">
    <property type="entry name" value="Cytochrome P450"/>
    <property type="match status" value="1"/>
</dbReference>
<dbReference type="SUPFAM" id="SSF48264">
    <property type="entry name" value="Cytochrome P450"/>
    <property type="match status" value="1"/>
</dbReference>
<dbReference type="FunFam" id="1.10.630.10:FF:000158">
    <property type="entry name" value="Cytochrome P450, putative (Eurofung)"/>
    <property type="match status" value="1"/>
</dbReference>
<dbReference type="GO" id="GO:0016705">
    <property type="term" value="F:oxidoreductase activity, acting on paired donors, with incorporation or reduction of molecular oxygen"/>
    <property type="evidence" value="ECO:0007669"/>
    <property type="project" value="InterPro"/>
</dbReference>
<proteinExistence type="inferred from homology"/>
<dbReference type="PROSITE" id="PS00086">
    <property type="entry name" value="CYTOCHROME_P450"/>
    <property type="match status" value="1"/>
</dbReference>
<name>A0A2V1DL54_9PLEO</name>
<evidence type="ECO:0000256" key="11">
    <source>
        <dbReference type="ARBA" id="ARBA00023136"/>
    </source>
</evidence>
<gene>
    <name evidence="14" type="ORF">DM02DRAFT_596781</name>
</gene>
<evidence type="ECO:0000256" key="2">
    <source>
        <dbReference type="ARBA" id="ARBA00004370"/>
    </source>
</evidence>
<dbReference type="GO" id="GO:0005506">
    <property type="term" value="F:iron ion binding"/>
    <property type="evidence" value="ECO:0007669"/>
    <property type="project" value="InterPro"/>
</dbReference>
<keyword evidence="10 13" id="KW-0503">Monooxygenase</keyword>
<reference evidence="14 15" key="1">
    <citation type="journal article" date="2018" name="Sci. Rep.">
        <title>Comparative genomics provides insights into the lifestyle and reveals functional heterogeneity of dark septate endophytic fungi.</title>
        <authorList>
            <person name="Knapp D.G."/>
            <person name="Nemeth J.B."/>
            <person name="Barry K."/>
            <person name="Hainaut M."/>
            <person name="Henrissat B."/>
            <person name="Johnson J."/>
            <person name="Kuo A."/>
            <person name="Lim J.H.P."/>
            <person name="Lipzen A."/>
            <person name="Nolan M."/>
            <person name="Ohm R.A."/>
            <person name="Tamas L."/>
            <person name="Grigoriev I.V."/>
            <person name="Spatafora J.W."/>
            <person name="Nagy L.G."/>
            <person name="Kovacs G.M."/>
        </authorList>
    </citation>
    <scope>NUCLEOTIDE SEQUENCE [LARGE SCALE GENOMIC DNA]</scope>
    <source>
        <strain evidence="14 15">DSE2036</strain>
    </source>
</reference>
<dbReference type="STRING" id="97972.A0A2V1DL54"/>
<evidence type="ECO:0000313" key="15">
    <source>
        <dbReference type="Proteomes" id="UP000244855"/>
    </source>
</evidence>
<dbReference type="InterPro" id="IPR001128">
    <property type="entry name" value="Cyt_P450"/>
</dbReference>
<keyword evidence="15" id="KW-1185">Reference proteome</keyword>
<dbReference type="GO" id="GO:0020037">
    <property type="term" value="F:heme binding"/>
    <property type="evidence" value="ECO:0007669"/>
    <property type="project" value="InterPro"/>
</dbReference>
<evidence type="ECO:0000256" key="5">
    <source>
        <dbReference type="ARBA" id="ARBA00022692"/>
    </source>
</evidence>
<dbReference type="Proteomes" id="UP000244855">
    <property type="component" value="Unassembled WGS sequence"/>
</dbReference>
<keyword evidence="7" id="KW-1133">Transmembrane helix</keyword>
<dbReference type="PRINTS" id="PR00463">
    <property type="entry name" value="EP450I"/>
</dbReference>
<dbReference type="GO" id="GO:0004497">
    <property type="term" value="F:monooxygenase activity"/>
    <property type="evidence" value="ECO:0007669"/>
    <property type="project" value="UniProtKB-KW"/>
</dbReference>
<sequence>MLSIIVAAISILIAYVHATLIYNLWFHPLAKFPGPWLARSTLLWRMFFSMRGRFHRVIEQQHQKYGPVFRVSPNELSFGSVGSWKAIYAPPPSAPPLTKTEFYTMYGSGFKSLCIASERDPSNHNRMKRSLAGGFSSKALFEQEEIVQQCVDQFVQKIGEAAKGSEPVDMKSWYEMVAFDVLGEMAFGESFHCVDSGKPHFWQQMTTEHLFFITLLDNMRRYPLLRQIGSTLLPSLTTSIRDKHSGYSRSQVSKRLAHKGARKDILANVVAKVETGEVPQEELTAHASTLILAGGETVGTFMTAATYWLCKTPSTQQKLRKEIRDRYERYEDIDAASAMKLPYVQAVINEALRIYPPASQGFPRTSPGAMIDGYYVPKGTEVYTSAWTVTHDPKNFERPNEFIPERWIDPENKDIKEASQPFSLGPRVCIGRNFAYMEMSSLLAKVFYRYDMELVDPNMDFEGQSHMHVMWWKPSLPIRLTERMD</sequence>
<organism evidence="14 15">
    <name type="scientific">Periconia macrospinosa</name>
    <dbReference type="NCBI Taxonomy" id="97972"/>
    <lineage>
        <taxon>Eukaryota</taxon>
        <taxon>Fungi</taxon>
        <taxon>Dikarya</taxon>
        <taxon>Ascomycota</taxon>
        <taxon>Pezizomycotina</taxon>
        <taxon>Dothideomycetes</taxon>
        <taxon>Pleosporomycetidae</taxon>
        <taxon>Pleosporales</taxon>
        <taxon>Massarineae</taxon>
        <taxon>Periconiaceae</taxon>
        <taxon>Periconia</taxon>
    </lineage>
</organism>